<accession>A0A1F4XN29</accession>
<name>A0A1F4XN29_9BACT</name>
<sequence>MPGVLEAPEALPGLERDELVAELSDALGDKFKPSDIGEKFLSQNMLEEAGAKYGSMAEDPQRQEEFKRLILKDSLARVSPASAVIESARDWTGRALALDHATKPEEEEELTRAISNFETLACSRRYEQMEAMSKSLVNLLNMSLSSDNRAKVIAVANRFLVYQPESEIAADQTEPSELEKRRRLEQQAKFADLRNELLGKLLLQLEPAKLISPKSADEPSVGLDPVEIKEGLPQELLKAESNLLVTIGTMSPEQLKSFTKQLTSADHGDRAKQIDRLDDALVKIRQYRDAVQGTGSFEKSAIMARNEELADRPNLALKGLNSNIAFLEGSLGEAKKQLKAA</sequence>
<evidence type="ECO:0000313" key="1">
    <source>
        <dbReference type="EMBL" id="OGC83047.1"/>
    </source>
</evidence>
<evidence type="ECO:0000313" key="2">
    <source>
        <dbReference type="Proteomes" id="UP000177521"/>
    </source>
</evidence>
<dbReference type="Proteomes" id="UP000177521">
    <property type="component" value="Unassembled WGS sequence"/>
</dbReference>
<proteinExistence type="predicted"/>
<dbReference type="EMBL" id="MEWS01000001">
    <property type="protein sequence ID" value="OGC83047.1"/>
    <property type="molecule type" value="Genomic_DNA"/>
</dbReference>
<reference evidence="1 2" key="1">
    <citation type="journal article" date="2016" name="Nat. Commun.">
        <title>Thousands of microbial genomes shed light on interconnected biogeochemical processes in an aquifer system.</title>
        <authorList>
            <person name="Anantharaman K."/>
            <person name="Brown C.T."/>
            <person name="Hug L.A."/>
            <person name="Sharon I."/>
            <person name="Castelle C.J."/>
            <person name="Probst A.J."/>
            <person name="Thomas B.C."/>
            <person name="Singh A."/>
            <person name="Wilkins M.J."/>
            <person name="Karaoz U."/>
            <person name="Brodie E.L."/>
            <person name="Williams K.H."/>
            <person name="Hubbard S.S."/>
            <person name="Banfield J.F."/>
        </authorList>
    </citation>
    <scope>NUCLEOTIDE SEQUENCE [LARGE SCALE GENOMIC DNA]</scope>
</reference>
<organism evidence="1 2">
    <name type="scientific">Candidatus Abawacabacteria bacterium RIFCSPHIGHO2_01_FULL_46_8</name>
    <dbReference type="NCBI Taxonomy" id="1817815"/>
    <lineage>
        <taxon>Bacteria</taxon>
        <taxon>Candidatus Abawacaibacteriota</taxon>
    </lineage>
</organism>
<comment type="caution">
    <text evidence="1">The sequence shown here is derived from an EMBL/GenBank/DDBJ whole genome shotgun (WGS) entry which is preliminary data.</text>
</comment>
<protein>
    <submittedName>
        <fullName evidence="1">Uncharacterized protein</fullName>
    </submittedName>
</protein>
<dbReference type="AlphaFoldDB" id="A0A1F4XN29"/>
<gene>
    <name evidence="1" type="ORF">A2788_01420</name>
</gene>